<gene>
    <name evidence="1" type="ORF">AVEN_148978_1</name>
    <name evidence="2" type="ORF">AVEN_195777_1</name>
</gene>
<name>A0A4Y2S312_ARAVE</name>
<dbReference type="AlphaFoldDB" id="A0A4Y2S312"/>
<proteinExistence type="predicted"/>
<dbReference type="EMBL" id="BGPR01019571">
    <property type="protein sequence ID" value="GBN82313.1"/>
    <property type="molecule type" value="Genomic_DNA"/>
</dbReference>
<dbReference type="Proteomes" id="UP000499080">
    <property type="component" value="Unassembled WGS sequence"/>
</dbReference>
<sequence length="134" mass="15209">MEALLYDSIGKDYHQVAYQITKCSLMCNRICLNMDSSQYRCIPVFLDGSGIFGDENSRRKSGLPDHLIYLLLIFFLVVLKDIVNETPADSDLDFAVGIEITAATILERPGIFANVRQSMRRRCHVFIIANGRNF</sequence>
<protein>
    <submittedName>
        <fullName evidence="1">Uncharacterized protein</fullName>
    </submittedName>
</protein>
<organism evidence="1 3">
    <name type="scientific">Araneus ventricosus</name>
    <name type="common">Orbweaver spider</name>
    <name type="synonym">Epeira ventricosa</name>
    <dbReference type="NCBI Taxonomy" id="182803"/>
    <lineage>
        <taxon>Eukaryota</taxon>
        <taxon>Metazoa</taxon>
        <taxon>Ecdysozoa</taxon>
        <taxon>Arthropoda</taxon>
        <taxon>Chelicerata</taxon>
        <taxon>Arachnida</taxon>
        <taxon>Araneae</taxon>
        <taxon>Araneomorphae</taxon>
        <taxon>Entelegynae</taxon>
        <taxon>Araneoidea</taxon>
        <taxon>Araneidae</taxon>
        <taxon>Araneus</taxon>
    </lineage>
</organism>
<keyword evidence="3" id="KW-1185">Reference proteome</keyword>
<comment type="caution">
    <text evidence="1">The sequence shown here is derived from an EMBL/GenBank/DDBJ whole genome shotgun (WGS) entry which is preliminary data.</text>
</comment>
<reference evidence="1 3" key="1">
    <citation type="journal article" date="2019" name="Sci. Rep.">
        <title>Orb-weaving spider Araneus ventricosus genome elucidates the spidroin gene catalogue.</title>
        <authorList>
            <person name="Kono N."/>
            <person name="Nakamura H."/>
            <person name="Ohtoshi R."/>
            <person name="Moran D.A.P."/>
            <person name="Shinohara A."/>
            <person name="Yoshida Y."/>
            <person name="Fujiwara M."/>
            <person name="Mori M."/>
            <person name="Tomita M."/>
            <person name="Arakawa K."/>
        </authorList>
    </citation>
    <scope>NUCLEOTIDE SEQUENCE [LARGE SCALE GENOMIC DNA]</scope>
</reference>
<evidence type="ECO:0000313" key="1">
    <source>
        <dbReference type="EMBL" id="GBN82313.1"/>
    </source>
</evidence>
<evidence type="ECO:0000313" key="2">
    <source>
        <dbReference type="EMBL" id="GBN82320.1"/>
    </source>
</evidence>
<evidence type="ECO:0000313" key="3">
    <source>
        <dbReference type="Proteomes" id="UP000499080"/>
    </source>
</evidence>
<accession>A0A4Y2S312</accession>
<dbReference type="EMBL" id="BGPR01019573">
    <property type="protein sequence ID" value="GBN82320.1"/>
    <property type="molecule type" value="Genomic_DNA"/>
</dbReference>